<dbReference type="Pfam" id="PF03588">
    <property type="entry name" value="Leu_Phe_trans"/>
    <property type="match status" value="1"/>
</dbReference>
<keyword evidence="6" id="KW-1185">Reference proteome</keyword>
<dbReference type="InterPro" id="IPR042221">
    <property type="entry name" value="Leu/Phe-tRNA_Trfase_N"/>
</dbReference>
<comment type="subcellular location">
    <subcellularLocation>
        <location evidence="4">Cytoplasm</location>
    </subcellularLocation>
</comment>
<dbReference type="RefSeq" id="WP_050430940.1">
    <property type="nucleotide sequence ID" value="NZ_CP012159.1"/>
</dbReference>
<accession>A0A0K1ED00</accession>
<keyword evidence="2 4" id="KW-0808">Transferase</keyword>
<dbReference type="GO" id="GO:0005737">
    <property type="term" value="C:cytoplasm"/>
    <property type="evidence" value="ECO:0007669"/>
    <property type="project" value="UniProtKB-SubCell"/>
</dbReference>
<proteinExistence type="inferred from homology"/>
<comment type="catalytic activity">
    <reaction evidence="4">
        <text>N-terminal L-lysyl-[protein] + L-leucyl-tRNA(Leu) = N-terminal L-leucyl-L-lysyl-[protein] + tRNA(Leu) + H(+)</text>
        <dbReference type="Rhea" id="RHEA:12340"/>
        <dbReference type="Rhea" id="RHEA-COMP:9613"/>
        <dbReference type="Rhea" id="RHEA-COMP:9622"/>
        <dbReference type="Rhea" id="RHEA-COMP:12670"/>
        <dbReference type="Rhea" id="RHEA-COMP:12671"/>
        <dbReference type="ChEBI" id="CHEBI:15378"/>
        <dbReference type="ChEBI" id="CHEBI:65249"/>
        <dbReference type="ChEBI" id="CHEBI:78442"/>
        <dbReference type="ChEBI" id="CHEBI:78494"/>
        <dbReference type="ChEBI" id="CHEBI:133043"/>
        <dbReference type="EC" id="2.3.2.6"/>
    </reaction>
</comment>
<dbReference type="STRING" id="52.CMC5_028970"/>
<dbReference type="SUPFAM" id="SSF55729">
    <property type="entry name" value="Acyl-CoA N-acyltransferases (Nat)"/>
    <property type="match status" value="1"/>
</dbReference>
<dbReference type="InterPro" id="IPR004616">
    <property type="entry name" value="Leu/Phe-tRNA_Trfase"/>
</dbReference>
<dbReference type="EMBL" id="CP012159">
    <property type="protein sequence ID" value="AKT38751.1"/>
    <property type="molecule type" value="Genomic_DNA"/>
</dbReference>
<dbReference type="NCBIfam" id="TIGR00667">
    <property type="entry name" value="aat"/>
    <property type="match status" value="1"/>
</dbReference>
<keyword evidence="3 4" id="KW-0012">Acyltransferase</keyword>
<name>A0A0K1ED00_CHOCO</name>
<gene>
    <name evidence="4 5" type="primary">aat</name>
    <name evidence="5" type="ORF">CMC5_028970</name>
</gene>
<sequence length="246" mass="27443">MRIPVLTPAIAFPSPERATPEGIVAVGGDASPERLLAAYHMGIFPWPHEGLPLLWFCPDPRFVLVPTEAHLPRSLRKRARRGTYEVTTDTAFSEVMRSCSETPRPGQEGTWITDELLAGYARLHAQGYAHSIECWHEGRLVGGLYGLSLGGMFFGESMFARAPDASKVAFATLLGNLVHWGFDLVDCQAYTTHLERFGAVEWPRRRFLRTLRACLERPTRPGPWRFDLSPAEAVDLLRRDELASGG</sequence>
<evidence type="ECO:0000313" key="5">
    <source>
        <dbReference type="EMBL" id="AKT38751.1"/>
    </source>
</evidence>
<evidence type="ECO:0000256" key="4">
    <source>
        <dbReference type="HAMAP-Rule" id="MF_00688"/>
    </source>
</evidence>
<organism evidence="5 6">
    <name type="scientific">Chondromyces crocatus</name>
    <dbReference type="NCBI Taxonomy" id="52"/>
    <lineage>
        <taxon>Bacteria</taxon>
        <taxon>Pseudomonadati</taxon>
        <taxon>Myxococcota</taxon>
        <taxon>Polyangia</taxon>
        <taxon>Polyangiales</taxon>
        <taxon>Polyangiaceae</taxon>
        <taxon>Chondromyces</taxon>
    </lineage>
</organism>
<dbReference type="AlphaFoldDB" id="A0A0K1ED00"/>
<evidence type="ECO:0000256" key="1">
    <source>
        <dbReference type="ARBA" id="ARBA00022490"/>
    </source>
</evidence>
<dbReference type="EC" id="2.3.2.6" evidence="4"/>
<dbReference type="HAMAP" id="MF_00688">
    <property type="entry name" value="Leu_Phe_trans"/>
    <property type="match status" value="1"/>
</dbReference>
<evidence type="ECO:0000256" key="2">
    <source>
        <dbReference type="ARBA" id="ARBA00022679"/>
    </source>
</evidence>
<dbReference type="InterPro" id="IPR042203">
    <property type="entry name" value="Leu/Phe-tRNA_Trfase_C"/>
</dbReference>
<comment type="function">
    <text evidence="4">Functions in the N-end rule pathway of protein degradation where it conjugates Leu, Phe and, less efficiently, Met from aminoacyl-tRNAs to the N-termini of proteins containing an N-terminal arginine or lysine.</text>
</comment>
<comment type="catalytic activity">
    <reaction evidence="4">
        <text>L-phenylalanyl-tRNA(Phe) + an N-terminal L-alpha-aminoacyl-[protein] = an N-terminal L-phenylalanyl-L-alpha-aminoacyl-[protein] + tRNA(Phe)</text>
        <dbReference type="Rhea" id="RHEA:43632"/>
        <dbReference type="Rhea" id="RHEA-COMP:9668"/>
        <dbReference type="Rhea" id="RHEA-COMP:9699"/>
        <dbReference type="Rhea" id="RHEA-COMP:10636"/>
        <dbReference type="Rhea" id="RHEA-COMP:10637"/>
        <dbReference type="ChEBI" id="CHEBI:78442"/>
        <dbReference type="ChEBI" id="CHEBI:78531"/>
        <dbReference type="ChEBI" id="CHEBI:78597"/>
        <dbReference type="ChEBI" id="CHEBI:83561"/>
        <dbReference type="EC" id="2.3.2.6"/>
    </reaction>
</comment>
<dbReference type="InterPro" id="IPR016181">
    <property type="entry name" value="Acyl_CoA_acyltransferase"/>
</dbReference>
<keyword evidence="1 4" id="KW-0963">Cytoplasm</keyword>
<protein>
    <recommendedName>
        <fullName evidence="4">Leucyl/phenylalanyl-tRNA--protein transferase</fullName>
        <ecNumber evidence="4">2.3.2.6</ecNumber>
    </recommendedName>
    <alternativeName>
        <fullName evidence="4">L/F-transferase</fullName>
    </alternativeName>
    <alternativeName>
        <fullName evidence="4">Leucyltransferase</fullName>
    </alternativeName>
    <alternativeName>
        <fullName evidence="4">Phenyalanyltransferase</fullName>
    </alternativeName>
</protein>
<comment type="similarity">
    <text evidence="4">Belongs to the L/F-transferase family.</text>
</comment>
<dbReference type="OrthoDB" id="9790282at2"/>
<dbReference type="PANTHER" id="PTHR30098">
    <property type="entry name" value="LEUCYL/PHENYLALANYL-TRNA--PROTEIN TRANSFERASE"/>
    <property type="match status" value="1"/>
</dbReference>
<dbReference type="Gene3D" id="3.40.630.70">
    <property type="entry name" value="Leucyl/phenylalanyl-tRNA-protein transferase, C-terminal domain"/>
    <property type="match status" value="1"/>
</dbReference>
<dbReference type="GO" id="GO:0030163">
    <property type="term" value="P:protein catabolic process"/>
    <property type="evidence" value="ECO:0007669"/>
    <property type="project" value="UniProtKB-UniRule"/>
</dbReference>
<evidence type="ECO:0000313" key="6">
    <source>
        <dbReference type="Proteomes" id="UP000067626"/>
    </source>
</evidence>
<comment type="catalytic activity">
    <reaction evidence="4">
        <text>N-terminal L-arginyl-[protein] + L-leucyl-tRNA(Leu) = N-terminal L-leucyl-L-arginyl-[protein] + tRNA(Leu) + H(+)</text>
        <dbReference type="Rhea" id="RHEA:50416"/>
        <dbReference type="Rhea" id="RHEA-COMP:9613"/>
        <dbReference type="Rhea" id="RHEA-COMP:9622"/>
        <dbReference type="Rhea" id="RHEA-COMP:12672"/>
        <dbReference type="Rhea" id="RHEA-COMP:12673"/>
        <dbReference type="ChEBI" id="CHEBI:15378"/>
        <dbReference type="ChEBI" id="CHEBI:64719"/>
        <dbReference type="ChEBI" id="CHEBI:78442"/>
        <dbReference type="ChEBI" id="CHEBI:78494"/>
        <dbReference type="ChEBI" id="CHEBI:133044"/>
        <dbReference type="EC" id="2.3.2.6"/>
    </reaction>
</comment>
<dbReference type="Gene3D" id="3.30.70.3550">
    <property type="entry name" value="Leucyl/phenylalanyl-tRNA-protein transferase, N-terminal domain"/>
    <property type="match status" value="1"/>
</dbReference>
<evidence type="ECO:0000256" key="3">
    <source>
        <dbReference type="ARBA" id="ARBA00023315"/>
    </source>
</evidence>
<dbReference type="KEGG" id="ccro:CMC5_028970"/>
<dbReference type="PANTHER" id="PTHR30098:SF2">
    <property type="entry name" value="LEUCYL_PHENYLALANYL-TRNA--PROTEIN TRANSFERASE"/>
    <property type="match status" value="1"/>
</dbReference>
<dbReference type="PATRIC" id="fig|52.7.peg.3183"/>
<dbReference type="GO" id="GO:0008914">
    <property type="term" value="F:leucyl-tRNA--protein transferase activity"/>
    <property type="evidence" value="ECO:0007669"/>
    <property type="project" value="UniProtKB-UniRule"/>
</dbReference>
<reference evidence="5 6" key="1">
    <citation type="submission" date="2015-07" db="EMBL/GenBank/DDBJ databases">
        <title>Genome analysis of myxobacterium Chondromyces crocatus Cm c5 reveals a high potential for natural compound synthesis and the genetic basis for the loss of fruiting body formation.</title>
        <authorList>
            <person name="Zaburannyi N."/>
            <person name="Bunk B."/>
            <person name="Maier J."/>
            <person name="Overmann J."/>
            <person name="Mueller R."/>
        </authorList>
    </citation>
    <scope>NUCLEOTIDE SEQUENCE [LARGE SCALE GENOMIC DNA]</scope>
    <source>
        <strain evidence="5 6">Cm c5</strain>
    </source>
</reference>
<dbReference type="Proteomes" id="UP000067626">
    <property type="component" value="Chromosome"/>
</dbReference>